<reference evidence="3 4" key="1">
    <citation type="submission" date="2018-10" db="EMBL/GenBank/DDBJ databases">
        <title>Genome Sequence of Cohnella sp.</title>
        <authorList>
            <person name="Srinivasan S."/>
            <person name="Kim M.K."/>
        </authorList>
    </citation>
    <scope>NUCLEOTIDE SEQUENCE [LARGE SCALE GENOMIC DNA]</scope>
    <source>
        <strain evidence="3 4">18JY8-7</strain>
    </source>
</reference>
<dbReference type="InterPro" id="IPR013974">
    <property type="entry name" value="SAF"/>
</dbReference>
<dbReference type="KEGG" id="coh:EAV92_22075"/>
<proteinExistence type="predicted"/>
<dbReference type="Gene3D" id="3.90.1210.10">
    <property type="entry name" value="Antifreeze-like/N-acetylneuraminic acid synthase C-terminal domain"/>
    <property type="match status" value="1"/>
</dbReference>
<evidence type="ECO:0000313" key="3">
    <source>
        <dbReference type="EMBL" id="AYQ75006.1"/>
    </source>
</evidence>
<organism evidence="3 4">
    <name type="scientific">Cohnella candidum</name>
    <dbReference type="NCBI Taxonomy" id="2674991"/>
    <lineage>
        <taxon>Bacteria</taxon>
        <taxon>Bacillati</taxon>
        <taxon>Bacillota</taxon>
        <taxon>Bacilli</taxon>
        <taxon>Bacillales</taxon>
        <taxon>Paenibacillaceae</taxon>
        <taxon>Cohnella</taxon>
    </lineage>
</organism>
<dbReference type="InterPro" id="IPR031571">
    <property type="entry name" value="RcpC_dom"/>
</dbReference>
<protein>
    <submittedName>
        <fullName evidence="3">Flp pilus assembly protein CpaB</fullName>
    </submittedName>
</protein>
<dbReference type="EMBL" id="CP033433">
    <property type="protein sequence ID" value="AYQ75006.1"/>
    <property type="molecule type" value="Genomic_DNA"/>
</dbReference>
<dbReference type="Proteomes" id="UP000269097">
    <property type="component" value="Chromosome"/>
</dbReference>
<keyword evidence="4" id="KW-1185">Reference proteome</keyword>
<evidence type="ECO:0000256" key="1">
    <source>
        <dbReference type="SAM" id="Phobius"/>
    </source>
</evidence>
<sequence>MRSKIILMAALVMGIVTTVLFFNYMKKYDAAAAVNETFVSVVAAKQEIKENTKITGAMLQTIQIPANGVHASTIKDLALAEGKVAASDLAAGEVILANHIKDQQAEAQFVSKKVRDGYRAVSLGVNLVQSVSNLIEPEDYVDLVFTETDPDTKKVQSSILLENVRVLAIGRRMVQADATTEYVEYATVTLEVKPEDGVTVINSDEKGPVSLMLHSRVVQEDGGSKP</sequence>
<dbReference type="SMART" id="SM00858">
    <property type="entry name" value="SAF"/>
    <property type="match status" value="1"/>
</dbReference>
<gene>
    <name evidence="3" type="primary">cpaB</name>
    <name evidence="3" type="ORF">EAV92_22075</name>
</gene>
<feature type="transmembrane region" description="Helical" evidence="1">
    <location>
        <begin position="6"/>
        <end position="25"/>
    </location>
</feature>
<dbReference type="InterPro" id="IPR017592">
    <property type="entry name" value="Pilus_assmbl_Flp-typ_CpaB"/>
</dbReference>
<dbReference type="CDD" id="cd11614">
    <property type="entry name" value="SAF_CpaB_FlgA_like"/>
    <property type="match status" value="1"/>
</dbReference>
<dbReference type="Pfam" id="PF08666">
    <property type="entry name" value="SAF"/>
    <property type="match status" value="1"/>
</dbReference>
<keyword evidence="1" id="KW-1133">Transmembrane helix</keyword>
<dbReference type="Pfam" id="PF16976">
    <property type="entry name" value="RcpC"/>
    <property type="match status" value="1"/>
</dbReference>
<name>A0A3G3K3C4_9BACL</name>
<dbReference type="RefSeq" id="WP_123043086.1">
    <property type="nucleotide sequence ID" value="NZ_CP033433.1"/>
</dbReference>
<evidence type="ECO:0000259" key="2">
    <source>
        <dbReference type="SMART" id="SM00858"/>
    </source>
</evidence>
<accession>A0A3G3K3C4</accession>
<evidence type="ECO:0000313" key="4">
    <source>
        <dbReference type="Proteomes" id="UP000269097"/>
    </source>
</evidence>
<dbReference type="NCBIfam" id="TIGR03177">
    <property type="entry name" value="pilus_cpaB"/>
    <property type="match status" value="1"/>
</dbReference>
<keyword evidence="1" id="KW-0812">Transmembrane</keyword>
<keyword evidence="1" id="KW-0472">Membrane</keyword>
<feature type="domain" description="SAF" evidence="2">
    <location>
        <begin position="39"/>
        <end position="101"/>
    </location>
</feature>
<dbReference type="AlphaFoldDB" id="A0A3G3K3C4"/>